<comment type="caution">
    <text evidence="1">The sequence shown here is derived from an EMBL/GenBank/DDBJ whole genome shotgun (WGS) entry which is preliminary data.</text>
</comment>
<gene>
    <name evidence="1" type="ORF">L2E82_17105</name>
</gene>
<dbReference type="EMBL" id="CM042011">
    <property type="protein sequence ID" value="KAI3767024.1"/>
    <property type="molecule type" value="Genomic_DNA"/>
</dbReference>
<evidence type="ECO:0000313" key="1">
    <source>
        <dbReference type="EMBL" id="KAI3767024.1"/>
    </source>
</evidence>
<protein>
    <submittedName>
        <fullName evidence="1">Uncharacterized protein</fullName>
    </submittedName>
</protein>
<reference evidence="1 2" key="2">
    <citation type="journal article" date="2022" name="Mol. Ecol. Resour.">
        <title>The genomes of chicory, endive, great burdock and yacon provide insights into Asteraceae paleo-polyploidization history and plant inulin production.</title>
        <authorList>
            <person name="Fan W."/>
            <person name="Wang S."/>
            <person name="Wang H."/>
            <person name="Wang A."/>
            <person name="Jiang F."/>
            <person name="Liu H."/>
            <person name="Zhao H."/>
            <person name="Xu D."/>
            <person name="Zhang Y."/>
        </authorList>
    </citation>
    <scope>NUCLEOTIDE SEQUENCE [LARGE SCALE GENOMIC DNA]</scope>
    <source>
        <strain evidence="2">cv. Punajuju</strain>
        <tissue evidence="1">Leaves</tissue>
    </source>
</reference>
<evidence type="ECO:0000313" key="2">
    <source>
        <dbReference type="Proteomes" id="UP001055811"/>
    </source>
</evidence>
<keyword evidence="2" id="KW-1185">Reference proteome</keyword>
<name>A0ACB9F705_CICIN</name>
<sequence>MNLDFNVHSISSIAVYHFNVHSISSTSVKRRVAPAIIPEFNESFLVKSVTRTRYSLNLSRSRFSSTNVKSVDPKSQTLYAAFSLLKIRLGGSLQDELVYETEDQKEPCNPFTKNTSTLFSNSGCLPLSRCDELTASLKKPEVNAQFYAFRWITLLLTQEFKFTDGIHIWDTLLSDREGAQVCCAMLIPVRRRLLAGDFTANLKLLQSYPSTNVIGADVVLRKQCISSFPSVKNDHEKLIDYSYPMLALNVLALGLGNILH</sequence>
<organism evidence="1 2">
    <name type="scientific">Cichorium intybus</name>
    <name type="common">Chicory</name>
    <dbReference type="NCBI Taxonomy" id="13427"/>
    <lineage>
        <taxon>Eukaryota</taxon>
        <taxon>Viridiplantae</taxon>
        <taxon>Streptophyta</taxon>
        <taxon>Embryophyta</taxon>
        <taxon>Tracheophyta</taxon>
        <taxon>Spermatophyta</taxon>
        <taxon>Magnoliopsida</taxon>
        <taxon>eudicotyledons</taxon>
        <taxon>Gunneridae</taxon>
        <taxon>Pentapetalae</taxon>
        <taxon>asterids</taxon>
        <taxon>campanulids</taxon>
        <taxon>Asterales</taxon>
        <taxon>Asteraceae</taxon>
        <taxon>Cichorioideae</taxon>
        <taxon>Cichorieae</taxon>
        <taxon>Cichoriinae</taxon>
        <taxon>Cichorium</taxon>
    </lineage>
</organism>
<reference evidence="2" key="1">
    <citation type="journal article" date="2022" name="Mol. Ecol. Resour.">
        <title>The genomes of chicory, endive, great burdock and yacon provide insights into Asteraceae palaeo-polyploidization history and plant inulin production.</title>
        <authorList>
            <person name="Fan W."/>
            <person name="Wang S."/>
            <person name="Wang H."/>
            <person name="Wang A."/>
            <person name="Jiang F."/>
            <person name="Liu H."/>
            <person name="Zhao H."/>
            <person name="Xu D."/>
            <person name="Zhang Y."/>
        </authorList>
    </citation>
    <scope>NUCLEOTIDE SEQUENCE [LARGE SCALE GENOMIC DNA]</scope>
    <source>
        <strain evidence="2">cv. Punajuju</strain>
    </source>
</reference>
<accession>A0ACB9F705</accession>
<proteinExistence type="predicted"/>
<dbReference type="Proteomes" id="UP001055811">
    <property type="component" value="Linkage Group LG03"/>
</dbReference>